<gene>
    <name evidence="2" type="ORF">JYU34_016189</name>
</gene>
<name>A0ABQ7Q606_PLUXY</name>
<dbReference type="Pfam" id="PF03372">
    <property type="entry name" value="Exo_endo_phos"/>
    <property type="match status" value="1"/>
</dbReference>
<proteinExistence type="predicted"/>
<accession>A0ABQ7Q606</accession>
<organism evidence="2 3">
    <name type="scientific">Plutella xylostella</name>
    <name type="common">Diamondback moth</name>
    <name type="synonym">Plutella maculipennis</name>
    <dbReference type="NCBI Taxonomy" id="51655"/>
    <lineage>
        <taxon>Eukaryota</taxon>
        <taxon>Metazoa</taxon>
        <taxon>Ecdysozoa</taxon>
        <taxon>Arthropoda</taxon>
        <taxon>Hexapoda</taxon>
        <taxon>Insecta</taxon>
        <taxon>Pterygota</taxon>
        <taxon>Neoptera</taxon>
        <taxon>Endopterygota</taxon>
        <taxon>Lepidoptera</taxon>
        <taxon>Glossata</taxon>
        <taxon>Ditrysia</taxon>
        <taxon>Yponomeutoidea</taxon>
        <taxon>Plutellidae</taxon>
        <taxon>Plutella</taxon>
    </lineage>
</organism>
<dbReference type="SUPFAM" id="SSF56219">
    <property type="entry name" value="DNase I-like"/>
    <property type="match status" value="1"/>
</dbReference>
<dbReference type="PANTHER" id="PTHR47027:SF30">
    <property type="entry name" value="THAP-TYPE DOMAIN-CONTAINING PROTEIN"/>
    <property type="match status" value="1"/>
</dbReference>
<dbReference type="SUPFAM" id="SSF56672">
    <property type="entry name" value="DNA/RNA polymerases"/>
    <property type="match status" value="1"/>
</dbReference>
<sequence>MDNTTTDVIMVTFNCKSIKRSIEHVRSLCKRADVILLQETWLLPHDLNFTNEISNEFGSFAKSSVDTAAGVLRGRPYGGLAILWRKSVFPLVTVLDCASDRVAAIKVQVDKRVFVVVNVYMPTDSEDNLPEFTDTCALVQALVDEGDAEAVYVLGDFNAHPGQRFGSELMAFCSDQQLVCADIDILGVDSGTFTFVSEAHGTTRWLDHCVSTVAARDTIMTVTVDYDVKWSDHLPLYIKCKIKGIVNKKFINNDYDSLKNVKWGVKSQEQIDRYGSYCNKELKKLKIYCDSDNASLLLTINNYYDKIISIMQNASISSSLKCNSQGGARRKYKQVTGWNLHVQNSHQNARLYYKYWLSLGKPKAGEIYDKMYASRKVFKNKLKWCQKNEENIKLDILAVSQRTKNFCQFWKSTKKFSYKNSVPSSVESQQEYKCIADMFANHFKVQPSTGVRSVPAAETAAAAPPATPTRCTPRDVARVVRGMTRGKSPGVDGLSIEHVLYAGDEIFRVLSELFNACIENSCLPKELMRTVVVPVPKNKTGDLSRLNNYRPISLGTVIGKILERFLQPALANRLRLDDAQFGFRPGLATDSAIFSLKHTVKYYTERGTSVYACFLDLSRAFDLVNYNLLWEKLKNADVNSNVVSLLRYWYENQTNSVKWGDTMSNDYRLECGVRQGGLTSPDLFNLYINDLIEELRGTGIGCHVGGVCVNNLSYADDMVLLSPSIKALRRLLAICARYAEDHGLKYNEKKTEMMVFKAGRGPDRVPPVFLKGSPVQVVNKFKYLGHILSSDLSDEADIERERRALAVRCNMLARRFARATNEVKITLFKAYCQSLYTSQLWFHYTKRAFSVLRVQYNDAFRILMRLPRFCSASGMFAEARVPDFFAIIRTKIASFWDRLRGSSNAILSTLCDNINHPFYQHWLKVQRSGNVK</sequence>
<dbReference type="Proteomes" id="UP000823941">
    <property type="component" value="Chromosome 21"/>
</dbReference>
<evidence type="ECO:0000313" key="2">
    <source>
        <dbReference type="EMBL" id="KAG7300545.1"/>
    </source>
</evidence>
<reference evidence="2 3" key="1">
    <citation type="submission" date="2021-06" db="EMBL/GenBank/DDBJ databases">
        <title>A haploid diamondback moth (Plutella xylostella L.) genome assembly resolves 31 chromosomes and identifies a diamide resistance mutation.</title>
        <authorList>
            <person name="Ward C.M."/>
            <person name="Perry K.D."/>
            <person name="Baker G."/>
            <person name="Powis K."/>
            <person name="Heckel D.G."/>
            <person name="Baxter S.W."/>
        </authorList>
    </citation>
    <scope>NUCLEOTIDE SEQUENCE [LARGE SCALE GENOMIC DNA]</scope>
    <source>
        <strain evidence="2 3">LV</strain>
        <tissue evidence="2">Single pupa</tissue>
    </source>
</reference>
<evidence type="ECO:0000313" key="3">
    <source>
        <dbReference type="Proteomes" id="UP000823941"/>
    </source>
</evidence>
<dbReference type="PROSITE" id="PS50878">
    <property type="entry name" value="RT_POL"/>
    <property type="match status" value="1"/>
</dbReference>
<dbReference type="InterPro" id="IPR036691">
    <property type="entry name" value="Endo/exonu/phosph_ase_sf"/>
</dbReference>
<dbReference type="InterPro" id="IPR005135">
    <property type="entry name" value="Endo/exonuclease/phosphatase"/>
</dbReference>
<dbReference type="InterPro" id="IPR043502">
    <property type="entry name" value="DNA/RNA_pol_sf"/>
</dbReference>
<dbReference type="InterPro" id="IPR000477">
    <property type="entry name" value="RT_dom"/>
</dbReference>
<dbReference type="EMBL" id="JAHIBW010000021">
    <property type="protein sequence ID" value="KAG7300545.1"/>
    <property type="molecule type" value="Genomic_DNA"/>
</dbReference>
<feature type="domain" description="Reverse transcriptase" evidence="1">
    <location>
        <begin position="516"/>
        <end position="788"/>
    </location>
</feature>
<dbReference type="PANTHER" id="PTHR47027">
    <property type="entry name" value="REVERSE TRANSCRIPTASE DOMAIN-CONTAINING PROTEIN"/>
    <property type="match status" value="1"/>
</dbReference>
<evidence type="ECO:0000259" key="1">
    <source>
        <dbReference type="PROSITE" id="PS50878"/>
    </source>
</evidence>
<dbReference type="CDD" id="cd01650">
    <property type="entry name" value="RT_nLTR_like"/>
    <property type="match status" value="1"/>
</dbReference>
<comment type="caution">
    <text evidence="2">The sequence shown here is derived from an EMBL/GenBank/DDBJ whole genome shotgun (WGS) entry which is preliminary data.</text>
</comment>
<dbReference type="Pfam" id="PF00078">
    <property type="entry name" value="RVT_1"/>
    <property type="match status" value="1"/>
</dbReference>
<protein>
    <recommendedName>
        <fullName evidence="1">Reverse transcriptase domain-containing protein</fullName>
    </recommendedName>
</protein>
<dbReference type="Gene3D" id="3.60.10.10">
    <property type="entry name" value="Endonuclease/exonuclease/phosphatase"/>
    <property type="match status" value="1"/>
</dbReference>
<keyword evidence="3" id="KW-1185">Reference proteome</keyword>